<dbReference type="Pfam" id="PF04356">
    <property type="entry name" value="DUF489"/>
    <property type="match status" value="1"/>
</dbReference>
<reference evidence="5 6" key="1">
    <citation type="submission" date="2022-02" db="EMBL/GenBank/DDBJ databases">
        <authorList>
            <person name="Zhuang L."/>
        </authorList>
    </citation>
    <scope>NUCLEOTIDE SEQUENCE [LARGE SCALE GENOMIC DNA]</scope>
    <source>
        <strain evidence="5 6">C32</strain>
    </source>
</reference>
<evidence type="ECO:0000256" key="3">
    <source>
        <dbReference type="ARBA" id="ARBA00023136"/>
    </source>
</evidence>
<comment type="similarity">
    <text evidence="4">Belongs to the HflD family.</text>
</comment>
<dbReference type="PANTHER" id="PTHR38100">
    <property type="entry name" value="HIGH FREQUENCY LYSOGENIZATION PROTEIN HFLD"/>
    <property type="match status" value="1"/>
</dbReference>
<evidence type="ECO:0000313" key="6">
    <source>
        <dbReference type="Proteomes" id="UP001201549"/>
    </source>
</evidence>
<comment type="caution">
    <text evidence="5">The sequence shown here is derived from an EMBL/GenBank/DDBJ whole genome shotgun (WGS) entry which is preliminary data.</text>
</comment>
<keyword evidence="3 4" id="KW-0472">Membrane</keyword>
<dbReference type="InterPro" id="IPR035932">
    <property type="entry name" value="HflD-like_sf"/>
</dbReference>
<dbReference type="EMBL" id="JAKOGG010000005">
    <property type="protein sequence ID" value="MCS4556647.1"/>
    <property type="molecule type" value="Genomic_DNA"/>
</dbReference>
<protein>
    <recommendedName>
        <fullName evidence="4">High frequency lysogenization protein HflD homolog</fullName>
    </recommendedName>
</protein>
<dbReference type="InterPro" id="IPR007451">
    <property type="entry name" value="HflD"/>
</dbReference>
<keyword evidence="1 4" id="KW-1003">Cell membrane</keyword>
<dbReference type="NCBIfam" id="NF001246">
    <property type="entry name" value="PRK00218.1-2"/>
    <property type="match status" value="1"/>
</dbReference>
<accession>A0ABT2FJZ2</accession>
<evidence type="ECO:0000256" key="2">
    <source>
        <dbReference type="ARBA" id="ARBA00022490"/>
    </source>
</evidence>
<dbReference type="Gene3D" id="1.10.3890.10">
    <property type="entry name" value="HflD-like"/>
    <property type="match status" value="1"/>
</dbReference>
<dbReference type="NCBIfam" id="NF001248">
    <property type="entry name" value="PRK00218.1-4"/>
    <property type="match status" value="1"/>
</dbReference>
<sequence length="205" mass="23071">MDSLENRTMALAATLQAIAQVQYIARHGETDEQQLAAALNTILVTEPDSIDDIYPDKQVLANGFRWVLNQLGDSQQKDVEVTRYLVGLLSLERKLSRNNGALNVLSERINQVHRQLQHFTITDEQVISNFASIYSDVISNIGPKIQISGNPHVLQQPLVQHKIRALLLAAMRSAVLWRQLGGKRRQLVFTRKAIVDTATKFLTLH</sequence>
<proteinExistence type="inferred from homology"/>
<dbReference type="Proteomes" id="UP001201549">
    <property type="component" value="Unassembled WGS sequence"/>
</dbReference>
<evidence type="ECO:0000256" key="4">
    <source>
        <dbReference type="HAMAP-Rule" id="MF_00695"/>
    </source>
</evidence>
<keyword evidence="6" id="KW-1185">Reference proteome</keyword>
<gene>
    <name evidence="4 5" type="primary">hflD</name>
    <name evidence="5" type="ORF">L9G74_09365</name>
</gene>
<name>A0ABT2FJZ2_9GAMM</name>
<dbReference type="PANTHER" id="PTHR38100:SF1">
    <property type="entry name" value="HIGH FREQUENCY LYSOGENIZATION PROTEIN HFLD"/>
    <property type="match status" value="1"/>
</dbReference>
<reference evidence="6" key="2">
    <citation type="submission" date="2023-07" db="EMBL/GenBank/DDBJ databases">
        <title>Shewanella mangrovi sp. nov., an acetaldehyde- degrading bacterium isolated from mangrove sediment.</title>
        <authorList>
            <person name="Liu Y."/>
        </authorList>
    </citation>
    <scope>NUCLEOTIDE SEQUENCE [LARGE SCALE GENOMIC DNA]</scope>
    <source>
        <strain evidence="6">C32</strain>
    </source>
</reference>
<dbReference type="RefSeq" id="WP_238896050.1">
    <property type="nucleotide sequence ID" value="NZ_JAKOGG010000005.1"/>
</dbReference>
<comment type="subcellular location">
    <subcellularLocation>
        <location evidence="4">Cytoplasm</location>
    </subcellularLocation>
    <subcellularLocation>
        <location evidence="4">Cell membrane</location>
        <topology evidence="4">Peripheral membrane protein</topology>
        <orientation evidence="4">Cytoplasmic side</orientation>
    </subcellularLocation>
</comment>
<evidence type="ECO:0000256" key="1">
    <source>
        <dbReference type="ARBA" id="ARBA00022475"/>
    </source>
</evidence>
<keyword evidence="2 4" id="KW-0963">Cytoplasm</keyword>
<dbReference type="HAMAP" id="MF_00695">
    <property type="entry name" value="HflD_protein"/>
    <property type="match status" value="1"/>
</dbReference>
<evidence type="ECO:0000313" key="5">
    <source>
        <dbReference type="EMBL" id="MCS4556647.1"/>
    </source>
</evidence>
<dbReference type="SUPFAM" id="SSF101322">
    <property type="entry name" value="YcfC-like"/>
    <property type="match status" value="1"/>
</dbReference>
<organism evidence="5 6">
    <name type="scientific">Shewanella electrica</name>
    <dbReference type="NCBI Taxonomy" id="515560"/>
    <lineage>
        <taxon>Bacteria</taxon>
        <taxon>Pseudomonadati</taxon>
        <taxon>Pseudomonadota</taxon>
        <taxon>Gammaproteobacteria</taxon>
        <taxon>Alteromonadales</taxon>
        <taxon>Shewanellaceae</taxon>
        <taxon>Shewanella</taxon>
    </lineage>
</organism>